<dbReference type="Gene3D" id="3.20.20.70">
    <property type="entry name" value="Aldolase class I"/>
    <property type="match status" value="1"/>
</dbReference>
<evidence type="ECO:0000259" key="3">
    <source>
        <dbReference type="Pfam" id="PF00724"/>
    </source>
</evidence>
<feature type="domain" description="NADH:flavin oxidoreductase/NADH oxidase N-terminal" evidence="3">
    <location>
        <begin position="6"/>
        <end position="84"/>
    </location>
</feature>
<keyword evidence="1" id="KW-0285">Flavoprotein</keyword>
<dbReference type="AlphaFoldDB" id="A0A183F3V5"/>
<reference evidence="5" key="1">
    <citation type="submission" date="2019-09" db="UniProtKB">
        <authorList>
            <consortium name="WormBaseParasite"/>
        </authorList>
    </citation>
    <scope>IDENTIFICATION</scope>
</reference>
<dbReference type="InterPro" id="IPR013785">
    <property type="entry name" value="Aldolase_TIM"/>
</dbReference>
<dbReference type="GO" id="GO:0010181">
    <property type="term" value="F:FMN binding"/>
    <property type="evidence" value="ECO:0007669"/>
    <property type="project" value="InterPro"/>
</dbReference>
<accession>A0A183F3V5</accession>
<dbReference type="PANTHER" id="PTHR43656:SF5">
    <property type="entry name" value="NADH:FLAVIN OXIDOREDUCTASE_NADH OXIDASE N-TERMINAL DOMAIN-CONTAINING PROTEIN"/>
    <property type="match status" value="1"/>
</dbReference>
<name>A0A183F3V5_HELPZ</name>
<dbReference type="InterPro" id="IPR001155">
    <property type="entry name" value="OxRdtase_FMN_N"/>
</dbReference>
<dbReference type="SUPFAM" id="SSF51395">
    <property type="entry name" value="FMN-linked oxidoreductases"/>
    <property type="match status" value="1"/>
</dbReference>
<evidence type="ECO:0000313" key="5">
    <source>
        <dbReference type="WBParaSite" id="HPBE_0000084701-mRNA-1"/>
    </source>
</evidence>
<evidence type="ECO:0000313" key="4">
    <source>
        <dbReference type="Proteomes" id="UP000050761"/>
    </source>
</evidence>
<dbReference type="PANTHER" id="PTHR43656">
    <property type="entry name" value="BINDING OXIDOREDUCTASE, PUTATIVE (AFU_ORTHOLOGUE AFUA_2G08260)-RELATED"/>
    <property type="match status" value="1"/>
</dbReference>
<proteinExistence type="predicted"/>
<protein>
    <submittedName>
        <fullName evidence="5">Oxidored_FMN domain-containing protein</fullName>
    </submittedName>
</protein>
<sequence>LRDMSAKMAKAMKQDGALAVAQLSHGGRQTPASVNPNPYSCSNIELKTRRFGVFGKPVALTEQQVKTEVVDRFVFAAKLAREHG</sequence>
<dbReference type="Proteomes" id="UP000050761">
    <property type="component" value="Unassembled WGS sequence"/>
</dbReference>
<evidence type="ECO:0000256" key="1">
    <source>
        <dbReference type="ARBA" id="ARBA00022630"/>
    </source>
</evidence>
<dbReference type="WBParaSite" id="HPBE_0000084701-mRNA-1">
    <property type="protein sequence ID" value="HPBE_0000084701-mRNA-1"/>
    <property type="gene ID" value="HPBE_0000084701"/>
</dbReference>
<dbReference type="Pfam" id="PF00724">
    <property type="entry name" value="Oxidored_FMN"/>
    <property type="match status" value="1"/>
</dbReference>
<evidence type="ECO:0000256" key="2">
    <source>
        <dbReference type="ARBA" id="ARBA00023002"/>
    </source>
</evidence>
<keyword evidence="2" id="KW-0560">Oxidoreductase</keyword>
<dbReference type="GO" id="GO:0016491">
    <property type="term" value="F:oxidoreductase activity"/>
    <property type="evidence" value="ECO:0007669"/>
    <property type="project" value="UniProtKB-KW"/>
</dbReference>
<organism evidence="4 5">
    <name type="scientific">Heligmosomoides polygyrus</name>
    <name type="common">Parasitic roundworm</name>
    <dbReference type="NCBI Taxonomy" id="6339"/>
    <lineage>
        <taxon>Eukaryota</taxon>
        <taxon>Metazoa</taxon>
        <taxon>Ecdysozoa</taxon>
        <taxon>Nematoda</taxon>
        <taxon>Chromadorea</taxon>
        <taxon>Rhabditida</taxon>
        <taxon>Rhabditina</taxon>
        <taxon>Rhabditomorpha</taxon>
        <taxon>Strongyloidea</taxon>
        <taxon>Heligmosomidae</taxon>
        <taxon>Heligmosomoides</taxon>
    </lineage>
</organism>
<dbReference type="InterPro" id="IPR051799">
    <property type="entry name" value="NADH_flavin_oxidoreductase"/>
</dbReference>
<keyword evidence="4" id="KW-1185">Reference proteome</keyword>